<dbReference type="EMBL" id="NEVH01024946">
    <property type="protein sequence ID" value="PNF16511.1"/>
    <property type="molecule type" value="Genomic_DNA"/>
</dbReference>
<evidence type="ECO:0000313" key="5">
    <source>
        <dbReference type="Proteomes" id="UP000235965"/>
    </source>
</evidence>
<dbReference type="PROSITE" id="PS50174">
    <property type="entry name" value="G_PATCH"/>
    <property type="match status" value="1"/>
</dbReference>
<dbReference type="InParanoid" id="A0A2J7PJK7"/>
<comment type="similarity">
    <text evidence="1">Belongs to the GPATCH1 family.</text>
</comment>
<dbReference type="GO" id="GO:0005634">
    <property type="term" value="C:nucleus"/>
    <property type="evidence" value="ECO:0007669"/>
    <property type="project" value="TreeGrafter"/>
</dbReference>
<protein>
    <submittedName>
        <fullName evidence="4">G patch domain-containing protein 1-like protein</fullName>
    </submittedName>
</protein>
<dbReference type="PANTHER" id="PTHR13384">
    <property type="entry name" value="G PATCH DOMAIN-CONTAINING PROTEIN 1"/>
    <property type="match status" value="1"/>
</dbReference>
<dbReference type="InterPro" id="IPR000467">
    <property type="entry name" value="G_patch_dom"/>
</dbReference>
<feature type="compositionally biased region" description="Basic residues" evidence="2">
    <location>
        <begin position="843"/>
        <end position="869"/>
    </location>
</feature>
<keyword evidence="5" id="KW-1185">Reference proteome</keyword>
<feature type="region of interest" description="Disordered" evidence="2">
    <location>
        <begin position="194"/>
        <end position="228"/>
    </location>
</feature>
<feature type="compositionally biased region" description="Polar residues" evidence="2">
    <location>
        <begin position="697"/>
        <end position="710"/>
    </location>
</feature>
<dbReference type="GO" id="GO:0006397">
    <property type="term" value="P:mRNA processing"/>
    <property type="evidence" value="ECO:0007669"/>
    <property type="project" value="InterPro"/>
</dbReference>
<dbReference type="AlphaFoldDB" id="A0A2J7PJK7"/>
<reference evidence="4 5" key="1">
    <citation type="submission" date="2017-12" db="EMBL/GenBank/DDBJ databases">
        <title>Hemimetabolous genomes reveal molecular basis of termite eusociality.</title>
        <authorList>
            <person name="Harrison M.C."/>
            <person name="Jongepier E."/>
            <person name="Robertson H.M."/>
            <person name="Arning N."/>
            <person name="Bitard-Feildel T."/>
            <person name="Chao H."/>
            <person name="Childers C.P."/>
            <person name="Dinh H."/>
            <person name="Doddapaneni H."/>
            <person name="Dugan S."/>
            <person name="Gowin J."/>
            <person name="Greiner C."/>
            <person name="Han Y."/>
            <person name="Hu H."/>
            <person name="Hughes D.S.T."/>
            <person name="Huylmans A.-K."/>
            <person name="Kemena C."/>
            <person name="Kremer L.P.M."/>
            <person name="Lee S.L."/>
            <person name="Lopez-Ezquerra A."/>
            <person name="Mallet L."/>
            <person name="Monroy-Kuhn J.M."/>
            <person name="Moser A."/>
            <person name="Murali S.C."/>
            <person name="Muzny D.M."/>
            <person name="Otani S."/>
            <person name="Piulachs M.-D."/>
            <person name="Poelchau M."/>
            <person name="Qu J."/>
            <person name="Schaub F."/>
            <person name="Wada-Katsumata A."/>
            <person name="Worley K.C."/>
            <person name="Xie Q."/>
            <person name="Ylla G."/>
            <person name="Poulsen M."/>
            <person name="Gibbs R.A."/>
            <person name="Schal C."/>
            <person name="Richards S."/>
            <person name="Belles X."/>
            <person name="Korb J."/>
            <person name="Bornberg-Bauer E."/>
        </authorList>
    </citation>
    <scope>NUCLEOTIDE SEQUENCE [LARGE SCALE GENOMIC DNA]</scope>
    <source>
        <tissue evidence="4">Whole body</tissue>
    </source>
</reference>
<accession>A0A2J7PJK7</accession>
<dbReference type="FunCoup" id="A0A2J7PJK7">
    <property type="interactions" value="1899"/>
</dbReference>
<evidence type="ECO:0000256" key="2">
    <source>
        <dbReference type="SAM" id="MobiDB-lite"/>
    </source>
</evidence>
<feature type="region of interest" description="Disordered" evidence="2">
    <location>
        <begin position="684"/>
        <end position="786"/>
    </location>
</feature>
<gene>
    <name evidence="4" type="ORF">B7P43_G07170</name>
</gene>
<evidence type="ECO:0000256" key="1">
    <source>
        <dbReference type="ARBA" id="ARBA00008600"/>
    </source>
</evidence>
<organism evidence="4 5">
    <name type="scientific">Cryptotermes secundus</name>
    <dbReference type="NCBI Taxonomy" id="105785"/>
    <lineage>
        <taxon>Eukaryota</taxon>
        <taxon>Metazoa</taxon>
        <taxon>Ecdysozoa</taxon>
        <taxon>Arthropoda</taxon>
        <taxon>Hexapoda</taxon>
        <taxon>Insecta</taxon>
        <taxon>Pterygota</taxon>
        <taxon>Neoptera</taxon>
        <taxon>Polyneoptera</taxon>
        <taxon>Dictyoptera</taxon>
        <taxon>Blattodea</taxon>
        <taxon>Blattoidea</taxon>
        <taxon>Termitoidae</taxon>
        <taxon>Kalotermitidae</taxon>
        <taxon>Cryptotermitinae</taxon>
        <taxon>Cryptotermes</taxon>
    </lineage>
</organism>
<dbReference type="GO" id="GO:0003723">
    <property type="term" value="F:RNA binding"/>
    <property type="evidence" value="ECO:0007669"/>
    <property type="project" value="TreeGrafter"/>
</dbReference>
<feature type="region of interest" description="Disordered" evidence="2">
    <location>
        <begin position="640"/>
        <end position="666"/>
    </location>
</feature>
<proteinExistence type="inferred from homology"/>
<sequence>MSSDSEDEDFAEYGTPLDPLDEDELPKKKPFTLKDQVAADKYGRRRFHGAFTGGFSAGFFNSVGSLEGWTPSTFKSSRSDRAKGMQQKPEDYMDEEDMDEFGIAPKVLRATSDFNESSKKRSRMHQLSDGPIPGEPALRELLQPVKETVGMKLLRKMGWKPEQGTGPRLTKLEKRRMKEEYKRTAVKVYGCALPRDANKEEESGKDSPCSTDDEDDAQLSFAPDDLGPILCKPKDNSFGLGYKGLDRRPILSSHIDLFTPTPLRMEEKNKKVLITGQAFGVGAFEEDDEDIYGREDMSQYDFSLDTETTTSKQKHQITATAFANYAGNILIGFVLGTNAMTQKKHFPPPVLPQGFQPMHVLRKSRFEPAPSEKASLSKEKQLLKSRTRGLERHNLTATDRALILDESTPQVTVQKDTMTSATLEENKRLPTEELKIKEKLEISVKEGCSQFRPFVAYPEKQKRYEQYLTLSKVGQKDRLSYIQPLTMTEWEKERERVEFEQAARLYQPLSGVMSDRFVLASQPDDLSTPLPSVSKAVESDSEQRAAAKLKMFGRLTRQESDWRPCSLLCKRFNIPELYPGSDESSKATQKTSSNFSVFSFLDAASYNTALKIPESSDEPINDIPSAAEFPEVTAKQELEVEKDDTEANTHNIVSQEQKFDDSLLEFPDPPAKIDLYRAIFLSSSEDSDDESEEKASGNLTKANNSKQNVPQEGGETEEKTLSLEKLLTPSEKNTERNMSPPRGVFANLDLDAINARKEKSNKVPEKKEESDVCKNKQTTIDDHVEREQNDGLEQLAQDMYGPQLPSISVSATANSTSLPSVKKVLPSVVTSVHNEWVEITKKDSHKNRHGKKHKKSSKHKKHKHKKKRH</sequence>
<dbReference type="STRING" id="105785.A0A2J7PJK7"/>
<dbReference type="Pfam" id="PF07713">
    <property type="entry name" value="DUF1604"/>
    <property type="match status" value="1"/>
</dbReference>
<feature type="compositionally biased region" description="Basic and acidic residues" evidence="2">
    <location>
        <begin position="754"/>
        <end position="786"/>
    </location>
</feature>
<feature type="compositionally biased region" description="Basic and acidic residues" evidence="2">
    <location>
        <begin position="77"/>
        <end position="91"/>
    </location>
</feature>
<evidence type="ECO:0000313" key="4">
    <source>
        <dbReference type="EMBL" id="PNF16511.1"/>
    </source>
</evidence>
<feature type="region of interest" description="Disordered" evidence="2">
    <location>
        <begin position="836"/>
        <end position="869"/>
    </location>
</feature>
<name>A0A2J7PJK7_9NEOP</name>
<dbReference type="PANTHER" id="PTHR13384:SF19">
    <property type="entry name" value="G PATCH DOMAIN-CONTAINING PROTEIN 1"/>
    <property type="match status" value="1"/>
</dbReference>
<comment type="caution">
    <text evidence="4">The sequence shown here is derived from an EMBL/GenBank/DDBJ whole genome shotgun (WGS) entry which is preliminary data.</text>
</comment>
<feature type="region of interest" description="Disordered" evidence="2">
    <location>
        <begin position="70"/>
        <end position="138"/>
    </location>
</feature>
<dbReference type="Pfam" id="PF01585">
    <property type="entry name" value="G-patch"/>
    <property type="match status" value="1"/>
</dbReference>
<feature type="compositionally biased region" description="Acidic residues" evidence="2">
    <location>
        <begin position="1"/>
        <end position="11"/>
    </location>
</feature>
<dbReference type="OrthoDB" id="20507at2759"/>
<feature type="region of interest" description="Disordered" evidence="2">
    <location>
        <begin position="1"/>
        <end position="31"/>
    </location>
</feature>
<dbReference type="InterPro" id="IPR011666">
    <property type="entry name" value="DUF1604"/>
</dbReference>
<evidence type="ECO:0000259" key="3">
    <source>
        <dbReference type="PROSITE" id="PS50174"/>
    </source>
</evidence>
<feature type="compositionally biased region" description="Basic and acidic residues" evidence="2">
    <location>
        <begin position="196"/>
        <end position="205"/>
    </location>
</feature>
<dbReference type="Pfam" id="PF26093">
    <property type="entry name" value="HTH_TGH"/>
    <property type="match status" value="1"/>
</dbReference>
<dbReference type="Proteomes" id="UP000235965">
    <property type="component" value="Unassembled WGS sequence"/>
</dbReference>
<feature type="domain" description="G-patch" evidence="3">
    <location>
        <begin position="146"/>
        <end position="166"/>
    </location>
</feature>